<dbReference type="KEGG" id="aplc:110983596"/>
<feature type="domain" description="TRAPP14 N-terminal" evidence="2">
    <location>
        <begin position="32"/>
        <end position="367"/>
    </location>
</feature>
<dbReference type="Proteomes" id="UP000694845">
    <property type="component" value="Unplaced"/>
</dbReference>
<dbReference type="CTD" id="121429445"/>
<evidence type="ECO:0000259" key="3">
    <source>
        <dbReference type="Pfam" id="PF23652"/>
    </source>
</evidence>
<dbReference type="InterPro" id="IPR055452">
    <property type="entry name" value="TRAPP14_C"/>
</dbReference>
<dbReference type="OrthoDB" id="6047286at2759"/>
<keyword evidence="4" id="KW-1185">Reference proteome</keyword>
<dbReference type="GO" id="GO:1990071">
    <property type="term" value="C:TRAPPII protein complex"/>
    <property type="evidence" value="ECO:0007669"/>
    <property type="project" value="TreeGrafter"/>
</dbReference>
<sequence>MADDLDVLQKDCKFELIFPSKEPTNWLDVHHISPRCKIYSGERVSFALLVQYVGENHCKERVQEWQSAIRSIHCKAHIGCSVTENNALPMCVTKSPGRSKSGGRSHSSRQYNSLSRSARICKPFETFNTGKTATRESDPIVHNDIVIFPLSASLNTLPSSLRTLTVSVHLTSQAASRKYPRENNYRYFDFLMQLPMEDVFQLQRPLLKCTVKAELAVLPPPEVRFQHVAVAGKHFLIIKVSNDYAERLIIDQVDVLWNKNHSLQHASHPAWLHKTDQASENDVVDEMDSTFIELVPSPTYHTPSSLQPLEQHAFVFQLHFSQFWRSTPAKGIELPLLLSITWLVQSMVDKQTVCTHYSLPSLRLDFPSFIMSALCPSPIQVGNSFNMNYTLLNNLQDFLGITLLWMPGNRSMTDTDETSSRFIEEAIVCEQPKMDLGVCHKGSTTNVSVAFQALRSGVHEVGKFMKLKLQYATPPSQQQQTTAPPSPSKLPPATVETPTEESQTNTFPRRGDRRRFKRPILPRQHSFSSLYQRFQISGNRSRSNSFTSDDETHSLPGDLSERGDIASCSSVSGSASVTNSPIKMQNVPSNQQPPKPSISIDKIAKRRSKVYVI</sequence>
<dbReference type="PANTHER" id="PTHR16096:SF8">
    <property type="entry name" value="TRAFFICKING PROTEIN PARTICLE COMPLEX SUBUNIT 14"/>
    <property type="match status" value="1"/>
</dbReference>
<dbReference type="InterPro" id="IPR055453">
    <property type="entry name" value="TRAPP14_N"/>
</dbReference>
<evidence type="ECO:0000259" key="2">
    <source>
        <dbReference type="Pfam" id="PF15806"/>
    </source>
</evidence>
<feature type="region of interest" description="Disordered" evidence="1">
    <location>
        <begin position="93"/>
        <end position="113"/>
    </location>
</feature>
<feature type="compositionally biased region" description="Low complexity" evidence="1">
    <location>
        <begin position="472"/>
        <end position="483"/>
    </location>
</feature>
<reference evidence="5" key="1">
    <citation type="submission" date="2025-08" db="UniProtKB">
        <authorList>
            <consortium name="RefSeq"/>
        </authorList>
    </citation>
    <scope>IDENTIFICATION</scope>
</reference>
<feature type="compositionally biased region" description="Polar residues" evidence="1">
    <location>
        <begin position="581"/>
        <end position="590"/>
    </location>
</feature>
<feature type="compositionally biased region" description="Polar residues" evidence="1">
    <location>
        <begin position="496"/>
        <end position="507"/>
    </location>
</feature>
<evidence type="ECO:0000256" key="1">
    <source>
        <dbReference type="SAM" id="MobiDB-lite"/>
    </source>
</evidence>
<organism evidence="4 5">
    <name type="scientific">Acanthaster planci</name>
    <name type="common">Crown-of-thorns starfish</name>
    <dbReference type="NCBI Taxonomy" id="133434"/>
    <lineage>
        <taxon>Eukaryota</taxon>
        <taxon>Metazoa</taxon>
        <taxon>Echinodermata</taxon>
        <taxon>Eleutherozoa</taxon>
        <taxon>Asterozoa</taxon>
        <taxon>Asteroidea</taxon>
        <taxon>Valvatacea</taxon>
        <taxon>Valvatida</taxon>
        <taxon>Acanthasteridae</taxon>
        <taxon>Acanthaster</taxon>
    </lineage>
</organism>
<feature type="compositionally biased region" description="Low complexity" evidence="1">
    <location>
        <begin position="566"/>
        <end position="580"/>
    </location>
</feature>
<feature type="compositionally biased region" description="Polar residues" evidence="1">
    <location>
        <begin position="538"/>
        <end position="547"/>
    </location>
</feature>
<dbReference type="InterPro" id="IPR031626">
    <property type="entry name" value="TRAPPC14"/>
</dbReference>
<dbReference type="AlphaFoldDB" id="A0A8B7Z101"/>
<gene>
    <name evidence="5" type="primary">LOC110983596</name>
</gene>
<dbReference type="GeneID" id="110983596"/>
<protein>
    <submittedName>
        <fullName evidence="5">Uncharacterized protein C7orf43 homolog isoform X1</fullName>
    </submittedName>
</protein>
<feature type="domain" description="TRAPP14 C-terminal" evidence="3">
    <location>
        <begin position="369"/>
        <end position="489"/>
    </location>
</feature>
<dbReference type="OMA" id="IWNSEGG"/>
<name>A0A8B7Z101_ACAPL</name>
<feature type="region of interest" description="Disordered" evidence="1">
    <location>
        <begin position="538"/>
        <end position="598"/>
    </location>
</feature>
<dbReference type="RefSeq" id="XP_022098642.1">
    <property type="nucleotide sequence ID" value="XM_022242950.1"/>
</dbReference>
<accession>A0A8B7Z101</accession>
<evidence type="ECO:0000313" key="5">
    <source>
        <dbReference type="RefSeq" id="XP_022098642.1"/>
    </source>
</evidence>
<feature type="compositionally biased region" description="Basic residues" evidence="1">
    <location>
        <begin position="511"/>
        <end position="520"/>
    </location>
</feature>
<evidence type="ECO:0000313" key="4">
    <source>
        <dbReference type="Proteomes" id="UP000694845"/>
    </source>
</evidence>
<dbReference type="PANTHER" id="PTHR16096">
    <property type="entry name" value="MICROTUBULE-ASSOCIATED PROTEIN 11"/>
    <property type="match status" value="1"/>
</dbReference>
<dbReference type="Pfam" id="PF23652">
    <property type="entry name" value="TRAPP14_C"/>
    <property type="match status" value="1"/>
</dbReference>
<proteinExistence type="predicted"/>
<feature type="region of interest" description="Disordered" evidence="1">
    <location>
        <begin position="472"/>
        <end position="522"/>
    </location>
</feature>
<dbReference type="Pfam" id="PF15806">
    <property type="entry name" value="TRAPP14_N"/>
    <property type="match status" value="1"/>
</dbReference>
<dbReference type="GO" id="GO:0060271">
    <property type="term" value="P:cilium assembly"/>
    <property type="evidence" value="ECO:0007669"/>
    <property type="project" value="InterPro"/>
</dbReference>
<dbReference type="GO" id="GO:0043014">
    <property type="term" value="F:alpha-tubulin binding"/>
    <property type="evidence" value="ECO:0007669"/>
    <property type="project" value="InterPro"/>
</dbReference>